<keyword evidence="4" id="KW-0963">Cytoplasm</keyword>
<reference evidence="14 15" key="1">
    <citation type="submission" date="2018-08" db="EMBL/GenBank/DDBJ databases">
        <title>Aphanomyces genome sequencing and annotation.</title>
        <authorList>
            <person name="Minardi D."/>
            <person name="Oidtmann B."/>
            <person name="Van Der Giezen M."/>
            <person name="Studholme D.J."/>
        </authorList>
    </citation>
    <scope>NUCLEOTIDE SEQUENCE [LARGE SCALE GENOMIC DNA]</scope>
    <source>
        <strain evidence="14 15">Sv</strain>
    </source>
</reference>
<dbReference type="InterPro" id="IPR033551">
    <property type="entry name" value="DRC7/lobo"/>
</dbReference>
<gene>
    <name evidence="14" type="ORF">DYB35_010041</name>
</gene>
<feature type="compositionally biased region" description="Basic and acidic residues" evidence="10">
    <location>
        <begin position="445"/>
        <end position="468"/>
    </location>
</feature>
<evidence type="ECO:0000256" key="6">
    <source>
        <dbReference type="ARBA" id="ARBA00023054"/>
    </source>
</evidence>
<dbReference type="InterPro" id="IPR038765">
    <property type="entry name" value="Papain-like_cys_pep_sf"/>
</dbReference>
<feature type="region of interest" description="Disordered" evidence="10">
    <location>
        <begin position="783"/>
        <end position="802"/>
    </location>
</feature>
<evidence type="ECO:0000256" key="5">
    <source>
        <dbReference type="ARBA" id="ARBA00022846"/>
    </source>
</evidence>
<evidence type="ECO:0008006" key="16">
    <source>
        <dbReference type="Google" id="ProtNLM"/>
    </source>
</evidence>
<dbReference type="GO" id="GO:0048870">
    <property type="term" value="P:cell motility"/>
    <property type="evidence" value="ECO:0007669"/>
    <property type="project" value="TreeGrafter"/>
</dbReference>
<dbReference type="InterPro" id="IPR056291">
    <property type="entry name" value="MORN_DRC7"/>
</dbReference>
<evidence type="ECO:0000256" key="4">
    <source>
        <dbReference type="ARBA" id="ARBA00022490"/>
    </source>
</evidence>
<feature type="domain" description="Dynein regulatory complex subunit 7 MORN" evidence="12">
    <location>
        <begin position="504"/>
        <end position="778"/>
    </location>
</feature>
<evidence type="ECO:0000313" key="14">
    <source>
        <dbReference type="EMBL" id="RHZ02633.1"/>
    </source>
</evidence>
<dbReference type="Pfam" id="PF24667">
    <property type="entry name" value="MORN_DRC7"/>
    <property type="match status" value="1"/>
</dbReference>
<dbReference type="InterPro" id="IPR056292">
    <property type="entry name" value="DRC7_C"/>
</dbReference>
<dbReference type="Pfam" id="PF24671">
    <property type="entry name" value="DRC7_C"/>
    <property type="match status" value="1"/>
</dbReference>
<evidence type="ECO:0000313" key="15">
    <source>
        <dbReference type="Proteomes" id="UP000285712"/>
    </source>
</evidence>
<evidence type="ECO:0000259" key="13">
    <source>
        <dbReference type="Pfam" id="PF24671"/>
    </source>
</evidence>
<comment type="subcellular location">
    <subcellularLocation>
        <location evidence="1">Cell projection</location>
        <location evidence="1">Cilium</location>
        <location evidence="1">Flagellum</location>
    </subcellularLocation>
    <subcellularLocation>
        <location evidence="2">Cytoplasm</location>
        <location evidence="2">Cytoskeleton</location>
        <location evidence="2">Cilium axoneme</location>
    </subcellularLocation>
</comment>
<dbReference type="VEuPathDB" id="FungiDB:H257_13734"/>
<feature type="domain" description="Dynein regulatory complex subunit 7 C-terminal" evidence="13">
    <location>
        <begin position="832"/>
        <end position="933"/>
    </location>
</feature>
<keyword evidence="11" id="KW-0732">Signal</keyword>
<evidence type="ECO:0000256" key="7">
    <source>
        <dbReference type="ARBA" id="ARBA00023069"/>
    </source>
</evidence>
<organism evidence="14 15">
    <name type="scientific">Aphanomyces astaci</name>
    <name type="common">Crayfish plague agent</name>
    <dbReference type="NCBI Taxonomy" id="112090"/>
    <lineage>
        <taxon>Eukaryota</taxon>
        <taxon>Sar</taxon>
        <taxon>Stramenopiles</taxon>
        <taxon>Oomycota</taxon>
        <taxon>Saprolegniomycetes</taxon>
        <taxon>Saprolegniales</taxon>
        <taxon>Verrucalvaceae</taxon>
        <taxon>Aphanomyces</taxon>
    </lineage>
</organism>
<dbReference type="SUPFAM" id="SSF54001">
    <property type="entry name" value="Cysteine proteinases"/>
    <property type="match status" value="1"/>
</dbReference>
<accession>A0A418DYN0</accession>
<evidence type="ECO:0000256" key="11">
    <source>
        <dbReference type="SAM" id="SignalP"/>
    </source>
</evidence>
<feature type="signal peptide" evidence="11">
    <location>
        <begin position="1"/>
        <end position="18"/>
    </location>
</feature>
<dbReference type="GO" id="GO:0005930">
    <property type="term" value="C:axoneme"/>
    <property type="evidence" value="ECO:0007669"/>
    <property type="project" value="UniProtKB-SubCell"/>
</dbReference>
<keyword evidence="7" id="KW-0969">Cilium</keyword>
<evidence type="ECO:0000256" key="9">
    <source>
        <dbReference type="ARBA" id="ARBA00023273"/>
    </source>
</evidence>
<keyword evidence="9" id="KW-0966">Cell projection</keyword>
<feature type="chain" id="PRO_5019306504" description="Transglutaminase-like domain-containing protein" evidence="11">
    <location>
        <begin position="19"/>
        <end position="935"/>
    </location>
</feature>
<dbReference type="AlphaFoldDB" id="A0A418DYN0"/>
<keyword evidence="5" id="KW-0282">Flagellum</keyword>
<evidence type="ECO:0000256" key="3">
    <source>
        <dbReference type="ARBA" id="ARBA00010738"/>
    </source>
</evidence>
<comment type="similarity">
    <text evidence="3">Belongs to the DRC7 family.</text>
</comment>
<evidence type="ECO:0000259" key="12">
    <source>
        <dbReference type="Pfam" id="PF24667"/>
    </source>
</evidence>
<evidence type="ECO:0000256" key="8">
    <source>
        <dbReference type="ARBA" id="ARBA00023212"/>
    </source>
</evidence>
<dbReference type="EMBL" id="QUTG01000234">
    <property type="protein sequence ID" value="RHZ02633.1"/>
    <property type="molecule type" value="Genomic_DNA"/>
</dbReference>
<dbReference type="Proteomes" id="UP000285712">
    <property type="component" value="Unassembled WGS sequence"/>
</dbReference>
<keyword evidence="8" id="KW-0206">Cytoskeleton</keyword>
<proteinExistence type="inferred from homology"/>
<sequence length="935" mass="105184">MIHRSLLLVSAALASVAAQCATDMQVSVRFTDDIYCVDTAPCSGVYLPSKTGCPTKGTVSINTKNTLETDTCCSVIDTSNAVGCARPKMASENNEDADYSERQPLYEGKPQSRQFTVAGVVSTKQRRLEDHVIENVTPSSYSTNSNKELLCLEYVANFRKQFDDLMDASDICRPPLYLCPPNERGIPKFVCTTLRPTLLPFLDLYDMDKLATFVSGLIEYEPLVDPCAPPACLPSPSAVLAWQAGDSFDMANVLASFLIGAGYDAYVVHGYRHIYIYIYVRILRDSPSSLTAAPSSVDTAAAPKDEGKSKFVAMQEAKDAARRADEAARLDWTKYMDVDDKDEDELDGKRVHAWVLPSTGRKYPVRASPYLRIEAVWNHQNYWVNMQPTCSSSLSSSSTKPAAAASCSDTLFDLNHATDWEFVFLSSQDRRGGGSSGRSSGLHGDGGESKHNDDLDGGRADNNSHHDGDDDAADDDNVLDLPPSWVAKLHVDRKAYKRRFVTAGQRTTLFRKAKVEEFAENNHAQGLVLRITQFRNVARTLPVQVREVFKNRKDKLHLRVRYPLEGKFEEHFLPGRVPEALATRTEWSGFRRDLGFYTSARMDGLVTREEVIHKRTVESFEGRDDFLVGRSVALTEDKDEAKAGAASFVLPGGGSGELVVLKMAEKYDRNDRKDADEDARKRTYNVRDGSIHVQFHYAVGKITSGSRVYHKTPGTPVDVFQVDPMAMRPKESILDRELQAAIQMEKECYNNIRHSDVETQEILKFRRREEASIALETSIFDAQDDESKHDRVDDPHKAGKDAKAETDYLSPFLQSVHSHHRTPHGGGRKQVLSRDDAHNVRDMCLKNLKERLLERANIIQTRLDKENAALAKKQAAFQRSQREHDQEFERFCSETMFRIQILEQRLTRHEETALQKYAELDQRLHSDPRLAVLHQ</sequence>
<feature type="compositionally biased region" description="Basic and acidic residues" evidence="10">
    <location>
        <begin position="785"/>
        <end position="802"/>
    </location>
</feature>
<protein>
    <recommendedName>
        <fullName evidence="16">Transglutaminase-like domain-containing protein</fullName>
    </recommendedName>
</protein>
<name>A0A418DYN0_APHAT</name>
<evidence type="ECO:0000256" key="2">
    <source>
        <dbReference type="ARBA" id="ARBA00004430"/>
    </source>
</evidence>
<dbReference type="PANTHER" id="PTHR35249:SF2">
    <property type="entry name" value="DYNEIN REGULATORY COMPLEX SUBUNIT 7"/>
    <property type="match status" value="1"/>
</dbReference>
<comment type="caution">
    <text evidence="14">The sequence shown here is derived from an EMBL/GenBank/DDBJ whole genome shotgun (WGS) entry which is preliminary data.</text>
</comment>
<evidence type="ECO:0000256" key="10">
    <source>
        <dbReference type="SAM" id="MobiDB-lite"/>
    </source>
</evidence>
<dbReference type="GO" id="GO:0031514">
    <property type="term" value="C:motile cilium"/>
    <property type="evidence" value="ECO:0007669"/>
    <property type="project" value="UniProtKB-SubCell"/>
</dbReference>
<evidence type="ECO:0000256" key="1">
    <source>
        <dbReference type="ARBA" id="ARBA00004230"/>
    </source>
</evidence>
<dbReference type="PANTHER" id="PTHR35249">
    <property type="entry name" value="DYNEIN REGULATORY COMPLEX SUBUNIT 7"/>
    <property type="match status" value="1"/>
</dbReference>
<feature type="region of interest" description="Disordered" evidence="10">
    <location>
        <begin position="429"/>
        <end position="476"/>
    </location>
</feature>
<keyword evidence="6" id="KW-0175">Coiled coil</keyword>